<feature type="compositionally biased region" description="Low complexity" evidence="1">
    <location>
        <begin position="88"/>
        <end position="121"/>
    </location>
</feature>
<proteinExistence type="predicted"/>
<organism evidence="2 3">
    <name type="scientific">Streptomyces durmitorensis</name>
    <dbReference type="NCBI Taxonomy" id="319947"/>
    <lineage>
        <taxon>Bacteria</taxon>
        <taxon>Bacillati</taxon>
        <taxon>Actinomycetota</taxon>
        <taxon>Actinomycetes</taxon>
        <taxon>Kitasatosporales</taxon>
        <taxon>Streptomycetaceae</taxon>
        <taxon>Streptomyces</taxon>
    </lineage>
</organism>
<protein>
    <submittedName>
        <fullName evidence="2">Uncharacterized protein</fullName>
    </submittedName>
</protein>
<sequence length="443" mass="44913">MSDPAPDPAQAPAAEAPLLPPLPPAPPYVDVPVPDAESEPGEAGVADYRLRPPRPSAPPPGPAAVSAGIPESGSGPAPLPGLAPPPWSAAESAAAPPSAPASAPEAVTPTPASRPAAAPPAHLTGPALSRAHAYARTPKAAPPPAHSPRTTAARRAVGAVDLTPGPGAGRPFVAFARPALYDDSTTRLRPVRTWVQPRVTAAAACVVLGLGLIGGAATGSWLTGGAEGASASPNAYAVAGKLWHSVPVDQLFPATIKGEGAGPGGADRTWTRVAVAPDSTCKGAFDPLLRKALAPAGCLRLLRATYTDATRSHVTTVGLLFTKADADAMRSLRTRFTEEGLDRRPDLMPRPYAAKGTPAADFGDAQRASWTVSVLPDAPVVAFAVSGFADGRTVTEPEPADEAMKTSATSAPAQAGLGNEAKGIADRVERRLRKTIAATEKSS</sequence>
<accession>A0ABY4Q3B3</accession>
<feature type="compositionally biased region" description="Pro residues" evidence="1">
    <location>
        <begin position="18"/>
        <end position="29"/>
    </location>
</feature>
<reference evidence="2 3" key="1">
    <citation type="submission" date="2022-05" db="EMBL/GenBank/DDBJ databases">
        <authorList>
            <person name="Zhou X."/>
            <person name="Li K."/>
            <person name="Man Y."/>
        </authorList>
    </citation>
    <scope>NUCLEOTIDE SEQUENCE [LARGE SCALE GENOMIC DNA]</scope>
    <source>
        <strain evidence="2 3">MS405</strain>
    </source>
</reference>
<dbReference type="Proteomes" id="UP000829992">
    <property type="component" value="Chromosome"/>
</dbReference>
<feature type="compositionally biased region" description="Low complexity" evidence="1">
    <location>
        <begin position="63"/>
        <end position="76"/>
    </location>
</feature>
<gene>
    <name evidence="2" type="ORF">M4V62_34005</name>
</gene>
<feature type="region of interest" description="Disordered" evidence="1">
    <location>
        <begin position="1"/>
        <end position="124"/>
    </location>
</feature>
<feature type="compositionally biased region" description="Pro residues" evidence="1">
    <location>
        <begin position="77"/>
        <end position="87"/>
    </location>
</feature>
<feature type="region of interest" description="Disordered" evidence="1">
    <location>
        <begin position="392"/>
        <end position="426"/>
    </location>
</feature>
<evidence type="ECO:0000313" key="3">
    <source>
        <dbReference type="Proteomes" id="UP000829992"/>
    </source>
</evidence>
<evidence type="ECO:0000313" key="2">
    <source>
        <dbReference type="EMBL" id="UQT59676.1"/>
    </source>
</evidence>
<evidence type="ECO:0000256" key="1">
    <source>
        <dbReference type="SAM" id="MobiDB-lite"/>
    </source>
</evidence>
<keyword evidence="3" id="KW-1185">Reference proteome</keyword>
<name>A0ABY4Q3B3_9ACTN</name>
<feature type="compositionally biased region" description="Pro residues" evidence="1">
    <location>
        <begin position="53"/>
        <end position="62"/>
    </location>
</feature>
<dbReference type="EMBL" id="CP097289">
    <property type="protein sequence ID" value="UQT59676.1"/>
    <property type="molecule type" value="Genomic_DNA"/>
</dbReference>